<dbReference type="SUPFAM" id="SSF54736">
    <property type="entry name" value="ClpS-like"/>
    <property type="match status" value="1"/>
</dbReference>
<dbReference type="PANTHER" id="PTHR33473:SF19">
    <property type="entry name" value="ATP-DEPENDENT CLP PROTEASE ADAPTER PROTEIN CLPS"/>
    <property type="match status" value="1"/>
</dbReference>
<name>A0A369B7J8_9FIRM</name>
<keyword evidence="3" id="KW-0378">Hydrolase</keyword>
<organism evidence="3 4">
    <name type="scientific">Anaerobacterium chartisolvens</name>
    <dbReference type="NCBI Taxonomy" id="1297424"/>
    <lineage>
        <taxon>Bacteria</taxon>
        <taxon>Bacillati</taxon>
        <taxon>Bacillota</taxon>
        <taxon>Clostridia</taxon>
        <taxon>Eubacteriales</taxon>
        <taxon>Oscillospiraceae</taxon>
        <taxon>Anaerobacterium</taxon>
    </lineage>
</organism>
<evidence type="ECO:0000259" key="2">
    <source>
        <dbReference type="Pfam" id="PF02617"/>
    </source>
</evidence>
<comment type="function">
    <text evidence="1">Involved in the modulation of the specificity of the ClpAP-mediated ATP-dependent protein degradation.</text>
</comment>
<dbReference type="EMBL" id="QPJT01000007">
    <property type="protein sequence ID" value="RCX17493.1"/>
    <property type="molecule type" value="Genomic_DNA"/>
</dbReference>
<evidence type="ECO:0000313" key="3">
    <source>
        <dbReference type="EMBL" id="RCX17493.1"/>
    </source>
</evidence>
<dbReference type="Pfam" id="PF02617">
    <property type="entry name" value="ClpS"/>
    <property type="match status" value="1"/>
</dbReference>
<sequence>MSEGTILKEDVKNELKKPRMYKVILLNDDYTTMDFVVEVLVGIFHKAADEATRIMLDVHEKGKGIVGVYTYDIASTKILQVEGLARQREFPLKAVMEEE</sequence>
<proteinExistence type="inferred from homology"/>
<dbReference type="OrthoDB" id="9796121at2"/>
<dbReference type="InterPro" id="IPR022935">
    <property type="entry name" value="ClpS"/>
</dbReference>
<dbReference type="PANTHER" id="PTHR33473">
    <property type="entry name" value="ATP-DEPENDENT CLP PROTEASE ADAPTER PROTEIN CLPS1, CHLOROPLASTIC"/>
    <property type="match status" value="1"/>
</dbReference>
<keyword evidence="3" id="KW-0645">Protease</keyword>
<dbReference type="RefSeq" id="WP_114297215.1">
    <property type="nucleotide sequence ID" value="NZ_QPJT01000007.1"/>
</dbReference>
<dbReference type="NCBIfam" id="NF000672">
    <property type="entry name" value="PRK00033.1-5"/>
    <property type="match status" value="1"/>
</dbReference>
<keyword evidence="4" id="KW-1185">Reference proteome</keyword>
<dbReference type="HAMAP" id="MF_00302">
    <property type="entry name" value="ClpS"/>
    <property type="match status" value="1"/>
</dbReference>
<comment type="subunit">
    <text evidence="1">Binds to the N-terminal domain of the chaperone ClpA.</text>
</comment>
<dbReference type="Gene3D" id="3.30.1390.10">
    <property type="match status" value="1"/>
</dbReference>
<dbReference type="InterPro" id="IPR014719">
    <property type="entry name" value="Ribosomal_bL12_C/ClpS-like"/>
</dbReference>
<protein>
    <recommendedName>
        <fullName evidence="1">ATP-dependent Clp protease adapter protein ClpS</fullName>
    </recommendedName>
</protein>
<evidence type="ECO:0000256" key="1">
    <source>
        <dbReference type="HAMAP-Rule" id="MF_00302"/>
    </source>
</evidence>
<evidence type="ECO:0000313" key="4">
    <source>
        <dbReference type="Proteomes" id="UP000253034"/>
    </source>
</evidence>
<gene>
    <name evidence="1" type="primary">clpS</name>
    <name evidence="3" type="ORF">DFR58_10736</name>
</gene>
<feature type="domain" description="Adaptor protein ClpS core" evidence="2">
    <location>
        <begin position="16"/>
        <end position="94"/>
    </location>
</feature>
<comment type="caution">
    <text evidence="3">The sequence shown here is derived from an EMBL/GenBank/DDBJ whole genome shotgun (WGS) entry which is preliminary data.</text>
</comment>
<comment type="similarity">
    <text evidence="1">Belongs to the ClpS family.</text>
</comment>
<dbReference type="GO" id="GO:0008233">
    <property type="term" value="F:peptidase activity"/>
    <property type="evidence" value="ECO:0007669"/>
    <property type="project" value="UniProtKB-KW"/>
</dbReference>
<dbReference type="InterPro" id="IPR003769">
    <property type="entry name" value="ClpS_core"/>
</dbReference>
<dbReference type="Proteomes" id="UP000253034">
    <property type="component" value="Unassembled WGS sequence"/>
</dbReference>
<accession>A0A369B7J8</accession>
<reference evidence="3 4" key="1">
    <citation type="submission" date="2018-07" db="EMBL/GenBank/DDBJ databases">
        <title>Genomic Encyclopedia of Type Strains, Phase IV (KMG-IV): sequencing the most valuable type-strain genomes for metagenomic binning, comparative biology and taxonomic classification.</title>
        <authorList>
            <person name="Goeker M."/>
        </authorList>
    </citation>
    <scope>NUCLEOTIDE SEQUENCE [LARGE SCALE GENOMIC DNA]</scope>
    <source>
        <strain evidence="3 4">DSM 27016</strain>
    </source>
</reference>
<dbReference type="FunFam" id="3.30.1390.10:FF:000002">
    <property type="entry name" value="ATP-dependent Clp protease adapter protein ClpS"/>
    <property type="match status" value="1"/>
</dbReference>
<dbReference type="GO" id="GO:0030163">
    <property type="term" value="P:protein catabolic process"/>
    <property type="evidence" value="ECO:0007669"/>
    <property type="project" value="InterPro"/>
</dbReference>
<dbReference type="GO" id="GO:0006508">
    <property type="term" value="P:proteolysis"/>
    <property type="evidence" value="ECO:0007669"/>
    <property type="project" value="UniProtKB-UniRule"/>
</dbReference>
<dbReference type="AlphaFoldDB" id="A0A369B7J8"/>